<comment type="catalytic activity">
    <reaction evidence="1">
        <text>inosine + phosphate = alpha-D-ribose 1-phosphate + hypoxanthine</text>
        <dbReference type="Rhea" id="RHEA:27646"/>
        <dbReference type="ChEBI" id="CHEBI:17368"/>
        <dbReference type="ChEBI" id="CHEBI:17596"/>
        <dbReference type="ChEBI" id="CHEBI:43474"/>
        <dbReference type="ChEBI" id="CHEBI:57720"/>
        <dbReference type="EC" id="2.4.2.1"/>
    </reaction>
    <physiologicalReaction direction="left-to-right" evidence="1">
        <dbReference type="Rhea" id="RHEA:27647"/>
    </physiologicalReaction>
</comment>
<dbReference type="Proteomes" id="UP000250086">
    <property type="component" value="Unassembled WGS sequence"/>
</dbReference>
<dbReference type="PANTHER" id="PTHR30616:SF2">
    <property type="entry name" value="PURINE NUCLEOSIDE PHOSPHORYLASE LACC1"/>
    <property type="match status" value="1"/>
</dbReference>
<reference evidence="11 12" key="1">
    <citation type="submission" date="2018-06" db="EMBL/GenBank/DDBJ databases">
        <authorList>
            <consortium name="Pathogen Informatics"/>
            <person name="Doyle S."/>
        </authorList>
    </citation>
    <scope>NUCLEOTIDE SEQUENCE [LARGE SCALE GENOMIC DNA]</scope>
    <source>
        <strain evidence="11 12">NCTC13093</strain>
    </source>
</reference>
<evidence type="ECO:0000256" key="10">
    <source>
        <dbReference type="RuleBase" id="RU361274"/>
    </source>
</evidence>
<dbReference type="RefSeq" id="WP_113743029.1">
    <property type="nucleotide sequence ID" value="NZ_UAPV01000001.1"/>
</dbReference>
<evidence type="ECO:0000256" key="7">
    <source>
        <dbReference type="ARBA" id="ARBA00047989"/>
    </source>
</evidence>
<evidence type="ECO:0000256" key="5">
    <source>
        <dbReference type="ARBA" id="ARBA00022801"/>
    </source>
</evidence>
<dbReference type="Gene3D" id="3.60.140.10">
    <property type="entry name" value="CNF1/YfiH-like putative cysteine hydrolases"/>
    <property type="match status" value="1"/>
</dbReference>
<dbReference type="InterPro" id="IPR003730">
    <property type="entry name" value="Cu_polyphenol_OxRdtase"/>
</dbReference>
<evidence type="ECO:0000256" key="9">
    <source>
        <dbReference type="ARBA" id="ARBA00049893"/>
    </source>
</evidence>
<proteinExistence type="inferred from homology"/>
<dbReference type="GO" id="GO:0016787">
    <property type="term" value="F:hydrolase activity"/>
    <property type="evidence" value="ECO:0007669"/>
    <property type="project" value="UniProtKB-KW"/>
</dbReference>
<dbReference type="AlphaFoldDB" id="A0A2X0V2P9"/>
<evidence type="ECO:0000313" key="11">
    <source>
        <dbReference type="EMBL" id="SPT68814.1"/>
    </source>
</evidence>
<keyword evidence="4" id="KW-0479">Metal-binding</keyword>
<keyword evidence="5" id="KW-0378">Hydrolase</keyword>
<dbReference type="InterPro" id="IPR011324">
    <property type="entry name" value="Cytotoxic_necrot_fac-like_cat"/>
</dbReference>
<dbReference type="Pfam" id="PF02578">
    <property type="entry name" value="Cu-oxidase_4"/>
    <property type="match status" value="1"/>
</dbReference>
<protein>
    <recommendedName>
        <fullName evidence="10">Purine nucleoside phosphorylase</fullName>
    </recommendedName>
</protein>
<keyword evidence="6" id="KW-0862">Zinc</keyword>
<dbReference type="GO" id="GO:0017061">
    <property type="term" value="F:S-methyl-5-thioadenosine phosphorylase activity"/>
    <property type="evidence" value="ECO:0007669"/>
    <property type="project" value="UniProtKB-EC"/>
</dbReference>
<dbReference type="PANTHER" id="PTHR30616">
    <property type="entry name" value="UNCHARACTERIZED PROTEIN YFIH"/>
    <property type="match status" value="1"/>
</dbReference>
<dbReference type="CDD" id="cd16833">
    <property type="entry name" value="YfiH"/>
    <property type="match status" value="1"/>
</dbReference>
<evidence type="ECO:0000256" key="1">
    <source>
        <dbReference type="ARBA" id="ARBA00000553"/>
    </source>
</evidence>
<accession>A0A2X0V2P9</accession>
<dbReference type="NCBIfam" id="TIGR00726">
    <property type="entry name" value="peptidoglycan editing factor PgeF"/>
    <property type="match status" value="1"/>
</dbReference>
<comment type="catalytic activity">
    <reaction evidence="7">
        <text>adenosine + H2O + H(+) = inosine + NH4(+)</text>
        <dbReference type="Rhea" id="RHEA:24408"/>
        <dbReference type="ChEBI" id="CHEBI:15377"/>
        <dbReference type="ChEBI" id="CHEBI:15378"/>
        <dbReference type="ChEBI" id="CHEBI:16335"/>
        <dbReference type="ChEBI" id="CHEBI:17596"/>
        <dbReference type="ChEBI" id="CHEBI:28938"/>
        <dbReference type="EC" id="3.5.4.4"/>
    </reaction>
    <physiologicalReaction direction="left-to-right" evidence="7">
        <dbReference type="Rhea" id="RHEA:24409"/>
    </physiologicalReaction>
</comment>
<sequence length="245" mass="26860">MSDIVNLSCFGKGIRACYTTRHGGFSQKPYASFNLGLHVGDNAVAVNKNRDRLKQLLSLDHICYMDQVHGSDVVYVKDDVTLFKADALVTDKKDLGLAVMTADCLPVLLACDSGSCVAAVHCGWRSTMSGIISKTFLRMRDLGCIKATAFMGPCIGAKSFEVGSEVKEAFLQQNQDYAKFFVLNDRGRYMCSLASICKSELKSLGIDNIHMAAIDTYTHTDDFFSYRKEGTTGRMASVIAIKSVK</sequence>
<gene>
    <name evidence="11" type="primary">yfiH</name>
    <name evidence="11" type="ORF">NCTC13093_00157</name>
</gene>
<evidence type="ECO:0000256" key="3">
    <source>
        <dbReference type="ARBA" id="ARBA00022679"/>
    </source>
</evidence>
<evidence type="ECO:0000256" key="2">
    <source>
        <dbReference type="ARBA" id="ARBA00007353"/>
    </source>
</evidence>
<dbReference type="SUPFAM" id="SSF64438">
    <property type="entry name" value="CNF1/YfiH-like putative cysteine hydrolases"/>
    <property type="match status" value="1"/>
</dbReference>
<dbReference type="EMBL" id="UAPV01000001">
    <property type="protein sequence ID" value="SPT68814.1"/>
    <property type="molecule type" value="Genomic_DNA"/>
</dbReference>
<comment type="catalytic activity">
    <reaction evidence="9">
        <text>S-methyl-5'-thioadenosine + phosphate = 5-(methylsulfanyl)-alpha-D-ribose 1-phosphate + adenine</text>
        <dbReference type="Rhea" id="RHEA:11852"/>
        <dbReference type="ChEBI" id="CHEBI:16708"/>
        <dbReference type="ChEBI" id="CHEBI:17509"/>
        <dbReference type="ChEBI" id="CHEBI:43474"/>
        <dbReference type="ChEBI" id="CHEBI:58533"/>
        <dbReference type="EC" id="2.4.2.28"/>
    </reaction>
    <physiologicalReaction direction="left-to-right" evidence="9">
        <dbReference type="Rhea" id="RHEA:11853"/>
    </physiologicalReaction>
</comment>
<evidence type="ECO:0000256" key="8">
    <source>
        <dbReference type="ARBA" id="ARBA00048968"/>
    </source>
</evidence>
<evidence type="ECO:0000313" key="12">
    <source>
        <dbReference type="Proteomes" id="UP000250086"/>
    </source>
</evidence>
<evidence type="ECO:0000256" key="4">
    <source>
        <dbReference type="ARBA" id="ARBA00022723"/>
    </source>
</evidence>
<dbReference type="GO" id="GO:0005507">
    <property type="term" value="F:copper ion binding"/>
    <property type="evidence" value="ECO:0007669"/>
    <property type="project" value="TreeGrafter"/>
</dbReference>
<name>A0A2X0V2P9_9GAMM</name>
<dbReference type="InterPro" id="IPR038371">
    <property type="entry name" value="Cu_polyphenol_OxRdtase_sf"/>
</dbReference>
<evidence type="ECO:0000256" key="6">
    <source>
        <dbReference type="ARBA" id="ARBA00022833"/>
    </source>
</evidence>
<keyword evidence="3" id="KW-0808">Transferase</keyword>
<comment type="similarity">
    <text evidence="2 10">Belongs to the purine nucleoside phosphorylase YfiH/LACC1 family.</text>
</comment>
<keyword evidence="12" id="KW-1185">Reference proteome</keyword>
<comment type="catalytic activity">
    <reaction evidence="8">
        <text>adenosine + phosphate = alpha-D-ribose 1-phosphate + adenine</text>
        <dbReference type="Rhea" id="RHEA:27642"/>
        <dbReference type="ChEBI" id="CHEBI:16335"/>
        <dbReference type="ChEBI" id="CHEBI:16708"/>
        <dbReference type="ChEBI" id="CHEBI:43474"/>
        <dbReference type="ChEBI" id="CHEBI:57720"/>
        <dbReference type="EC" id="2.4.2.1"/>
    </reaction>
    <physiologicalReaction direction="left-to-right" evidence="8">
        <dbReference type="Rhea" id="RHEA:27643"/>
    </physiologicalReaction>
</comment>
<organism evidence="11 12">
    <name type="scientific">Anaerobiospirillum thomasii</name>
    <dbReference type="NCBI Taxonomy" id="179995"/>
    <lineage>
        <taxon>Bacteria</taxon>
        <taxon>Pseudomonadati</taxon>
        <taxon>Pseudomonadota</taxon>
        <taxon>Gammaproteobacteria</taxon>
        <taxon>Aeromonadales</taxon>
        <taxon>Succinivibrionaceae</taxon>
        <taxon>Anaerobiospirillum</taxon>
    </lineage>
</organism>